<keyword evidence="2" id="KW-0604">Photosystem II</keyword>
<dbReference type="Pfam" id="PF14870">
    <property type="entry name" value="PSII_BNR"/>
    <property type="match status" value="1"/>
</dbReference>
<dbReference type="PANTHER" id="PTHR47199">
    <property type="entry name" value="PHOTOSYSTEM II STABILITY/ASSEMBLY FACTOR HCF136, CHLOROPLASTIC"/>
    <property type="match status" value="1"/>
</dbReference>
<feature type="chain" id="PRO_5021920869" description="Photosynthesis system II assembly factor Ycf48/Hcf136-like domain-containing protein" evidence="3">
    <location>
        <begin position="23"/>
        <end position="385"/>
    </location>
</feature>
<dbReference type="GO" id="GO:0015979">
    <property type="term" value="P:photosynthesis"/>
    <property type="evidence" value="ECO:0007669"/>
    <property type="project" value="UniProtKB-KW"/>
</dbReference>
<evidence type="ECO:0000259" key="4">
    <source>
        <dbReference type="Pfam" id="PF14870"/>
    </source>
</evidence>
<keyword evidence="6" id="KW-1185">Reference proteome</keyword>
<dbReference type="PANTHER" id="PTHR47199:SF2">
    <property type="entry name" value="PHOTOSYSTEM II STABILITY_ASSEMBLY FACTOR HCF136, CHLOROPLASTIC"/>
    <property type="match status" value="1"/>
</dbReference>
<dbReference type="InterPro" id="IPR028203">
    <property type="entry name" value="PSII_CF48-like_dom"/>
</dbReference>
<evidence type="ECO:0000256" key="1">
    <source>
        <dbReference type="ARBA" id="ARBA00022531"/>
    </source>
</evidence>
<feature type="signal peptide" evidence="3">
    <location>
        <begin position="1"/>
        <end position="22"/>
    </location>
</feature>
<keyword evidence="1" id="KW-0602">Photosynthesis</keyword>
<sequence length="385" mass="43892">MKIRTYSVLLLTIFFFFSCNNASSKKEFLPKVKMPVNAFIPLKEAAEIEYTIHSVMPEQPYVFTNTSTQNDVSILNQLDNTEFHYYQGLKFKNDDFGVLVGGTGLRVRITKNGGENWKEIRFSRFSNAFQSVDFSDKNIFIVGANQYIFKSNDFGENWSVFDTKYFFKDDNSRYQTFKYYKVRFFNSKIGFIVGARKNEPIILKTLNGGETWELIKNDTLLKEDKGISDIAVFSPNDIMITTLSGKCYKSINGGVTWQLLFSRTNNALSSIGFFNSSTGFIGGLNNLCMYTNDSGTSWKPVHIPYGEVSDIGIHEDTAFITSAFMALEEAKSFVFKADIKGEKIEPFLTKKDSSVFFKADSYGIQVLNDNVYILDRNNLYKTNIN</sequence>
<dbReference type="Gene3D" id="2.130.10.10">
    <property type="entry name" value="YVTN repeat-like/Quinoprotein amine dehydrogenase"/>
    <property type="match status" value="1"/>
</dbReference>
<accession>A0A516GQW0</accession>
<evidence type="ECO:0000313" key="5">
    <source>
        <dbReference type="EMBL" id="QDO93896.1"/>
    </source>
</evidence>
<dbReference type="EMBL" id="CP041637">
    <property type="protein sequence ID" value="QDO93896.1"/>
    <property type="molecule type" value="Genomic_DNA"/>
</dbReference>
<dbReference type="InterPro" id="IPR015943">
    <property type="entry name" value="WD40/YVTN_repeat-like_dom_sf"/>
</dbReference>
<organism evidence="5 6">
    <name type="scientific">Formosa sediminum</name>
    <dbReference type="NCBI Taxonomy" id="2594004"/>
    <lineage>
        <taxon>Bacteria</taxon>
        <taxon>Pseudomonadati</taxon>
        <taxon>Bacteroidota</taxon>
        <taxon>Flavobacteriia</taxon>
        <taxon>Flavobacteriales</taxon>
        <taxon>Flavobacteriaceae</taxon>
        <taxon>Formosa</taxon>
    </lineage>
</organism>
<dbReference type="OrthoDB" id="9813892at2"/>
<reference evidence="5 6" key="1">
    <citation type="submission" date="2019-07" db="EMBL/GenBank/DDBJ databases">
        <title>Genome sequencing for Formosa sp. PS13.</title>
        <authorList>
            <person name="Park S.-J."/>
        </authorList>
    </citation>
    <scope>NUCLEOTIDE SEQUENCE [LARGE SCALE GENOMIC DNA]</scope>
    <source>
        <strain evidence="5 6">PS13</strain>
    </source>
</reference>
<dbReference type="Proteomes" id="UP000319209">
    <property type="component" value="Chromosome"/>
</dbReference>
<name>A0A516GQW0_9FLAO</name>
<evidence type="ECO:0000256" key="2">
    <source>
        <dbReference type="ARBA" id="ARBA00023276"/>
    </source>
</evidence>
<dbReference type="AlphaFoldDB" id="A0A516GQW0"/>
<dbReference type="SUPFAM" id="SSF110296">
    <property type="entry name" value="Oligoxyloglucan reducing end-specific cellobiohydrolase"/>
    <property type="match status" value="1"/>
</dbReference>
<proteinExistence type="predicted"/>
<feature type="domain" description="Photosynthesis system II assembly factor Ycf48/Hcf136-like" evidence="4">
    <location>
        <begin position="88"/>
        <end position="160"/>
    </location>
</feature>
<keyword evidence="3" id="KW-0732">Signal</keyword>
<dbReference type="GO" id="GO:0009523">
    <property type="term" value="C:photosystem II"/>
    <property type="evidence" value="ECO:0007669"/>
    <property type="project" value="UniProtKB-KW"/>
</dbReference>
<protein>
    <recommendedName>
        <fullName evidence="4">Photosynthesis system II assembly factor Ycf48/Hcf136-like domain-containing protein</fullName>
    </recommendedName>
</protein>
<dbReference type="KEGG" id="fop:FNB79_07830"/>
<dbReference type="PROSITE" id="PS51257">
    <property type="entry name" value="PROKAR_LIPOPROTEIN"/>
    <property type="match status" value="1"/>
</dbReference>
<evidence type="ECO:0000256" key="3">
    <source>
        <dbReference type="SAM" id="SignalP"/>
    </source>
</evidence>
<evidence type="ECO:0000313" key="6">
    <source>
        <dbReference type="Proteomes" id="UP000319209"/>
    </source>
</evidence>
<gene>
    <name evidence="5" type="ORF">FNB79_07830</name>
</gene>
<dbReference type="RefSeq" id="WP_143380785.1">
    <property type="nucleotide sequence ID" value="NZ_CP041637.1"/>
</dbReference>